<organism evidence="2 3">
    <name type="scientific">Candidatus Dechloromonas phosphorivorans</name>
    <dbReference type="NCBI Taxonomy" id="2899244"/>
    <lineage>
        <taxon>Bacteria</taxon>
        <taxon>Pseudomonadati</taxon>
        <taxon>Pseudomonadota</taxon>
        <taxon>Betaproteobacteria</taxon>
        <taxon>Rhodocyclales</taxon>
        <taxon>Azonexaceae</taxon>
        <taxon>Dechloromonas</taxon>
    </lineage>
</organism>
<dbReference type="Gene3D" id="1.10.10.10">
    <property type="entry name" value="Winged helix-like DNA-binding domain superfamily/Winged helix DNA-binding domain"/>
    <property type="match status" value="1"/>
</dbReference>
<dbReference type="InterPro" id="IPR036388">
    <property type="entry name" value="WH-like_DNA-bd_sf"/>
</dbReference>
<dbReference type="InterPro" id="IPR011991">
    <property type="entry name" value="ArsR-like_HTH"/>
</dbReference>
<comment type="caution">
    <text evidence="2">The sequence shown here is derived from an EMBL/GenBank/DDBJ whole genome shotgun (WGS) entry which is preliminary data.</text>
</comment>
<evidence type="ECO:0000259" key="1">
    <source>
        <dbReference type="Pfam" id="PF18765"/>
    </source>
</evidence>
<feature type="domain" description="Polymerase beta nucleotidyltransferase" evidence="1">
    <location>
        <begin position="98"/>
        <end position="163"/>
    </location>
</feature>
<dbReference type="InterPro" id="IPR036390">
    <property type="entry name" value="WH_DNA-bd_sf"/>
</dbReference>
<dbReference type="CDD" id="cd00090">
    <property type="entry name" value="HTH_ARSR"/>
    <property type="match status" value="1"/>
</dbReference>
<protein>
    <submittedName>
        <fullName evidence="2">Nucleotidyltransferase domain-containing protein</fullName>
    </submittedName>
</protein>
<sequence length="200" mass="22025">MLMDILFGTYRQRVLSLLLLNPDTDYHVRELARLTDTAAGTLHKELSRLAGAGLLRRKAQGNQVRYQANRECPVFAELAGLFRKTTGLVGVLEQALSTLNPQLALVFGSIARGEEHAGSDVDLLLIGDFGFADVVKALHPAQSILQREINPVIYNPDEFARRIQSGDVFAHEILETPKLFIVGNTDDLGKLAGYTQVTKL</sequence>
<proteinExistence type="predicted"/>
<evidence type="ECO:0000313" key="2">
    <source>
        <dbReference type="EMBL" id="MBK7414085.1"/>
    </source>
</evidence>
<evidence type="ECO:0000313" key="3">
    <source>
        <dbReference type="Proteomes" id="UP000739411"/>
    </source>
</evidence>
<dbReference type="InterPro" id="IPR041633">
    <property type="entry name" value="Polbeta"/>
</dbReference>
<dbReference type="Pfam" id="PF18765">
    <property type="entry name" value="Polbeta"/>
    <property type="match status" value="1"/>
</dbReference>
<dbReference type="Gene3D" id="3.30.460.10">
    <property type="entry name" value="Beta Polymerase, domain 2"/>
    <property type="match status" value="1"/>
</dbReference>
<reference evidence="2 3" key="1">
    <citation type="submission" date="2020-10" db="EMBL/GenBank/DDBJ databases">
        <title>Connecting structure to function with the recovery of over 1000 high-quality activated sludge metagenome-assembled genomes encoding full-length rRNA genes using long-read sequencing.</title>
        <authorList>
            <person name="Singleton C.M."/>
            <person name="Petriglieri F."/>
            <person name="Kristensen J.M."/>
            <person name="Kirkegaard R.H."/>
            <person name="Michaelsen T.Y."/>
            <person name="Andersen M.H."/>
            <person name="Karst S.M."/>
            <person name="Dueholm M.S."/>
            <person name="Nielsen P.H."/>
            <person name="Albertsen M."/>
        </authorList>
    </citation>
    <scope>NUCLEOTIDE SEQUENCE [LARGE SCALE GENOMIC DNA]</scope>
    <source>
        <strain evidence="2">EsbW_18-Q3-R4-48_BATAC.463</strain>
    </source>
</reference>
<accession>A0A935JW18</accession>
<dbReference type="AlphaFoldDB" id="A0A935JW18"/>
<dbReference type="EMBL" id="JADJMS010000006">
    <property type="protein sequence ID" value="MBK7414085.1"/>
    <property type="molecule type" value="Genomic_DNA"/>
</dbReference>
<dbReference type="InterPro" id="IPR043519">
    <property type="entry name" value="NT_sf"/>
</dbReference>
<dbReference type="Proteomes" id="UP000739411">
    <property type="component" value="Unassembled WGS sequence"/>
</dbReference>
<dbReference type="GO" id="GO:0006355">
    <property type="term" value="P:regulation of DNA-templated transcription"/>
    <property type="evidence" value="ECO:0007669"/>
    <property type="project" value="UniProtKB-ARBA"/>
</dbReference>
<dbReference type="SUPFAM" id="SSF46785">
    <property type="entry name" value="Winged helix' DNA-binding domain"/>
    <property type="match status" value="1"/>
</dbReference>
<dbReference type="CDD" id="cd05403">
    <property type="entry name" value="NT_KNTase_like"/>
    <property type="match status" value="1"/>
</dbReference>
<gene>
    <name evidence="2" type="ORF">IPJ38_02160</name>
</gene>
<name>A0A935JW18_9RHOO</name>
<dbReference type="SUPFAM" id="SSF81301">
    <property type="entry name" value="Nucleotidyltransferase"/>
    <property type="match status" value="1"/>
</dbReference>